<dbReference type="EMBL" id="AP031322">
    <property type="protein sequence ID" value="BFH74621.1"/>
    <property type="molecule type" value="Genomic_DNA"/>
</dbReference>
<dbReference type="GO" id="GO:0005829">
    <property type="term" value="C:cytosol"/>
    <property type="evidence" value="ECO:0007669"/>
    <property type="project" value="TreeGrafter"/>
</dbReference>
<evidence type="ECO:0000256" key="3">
    <source>
        <dbReference type="ARBA" id="ARBA00022679"/>
    </source>
</evidence>
<comment type="cofactor">
    <cofactor evidence="1">
        <name>pyridoxal 5'-phosphate</name>
        <dbReference type="ChEBI" id="CHEBI:597326"/>
    </cofactor>
</comment>
<dbReference type="Pfam" id="PF00155">
    <property type="entry name" value="Aminotran_1_2"/>
    <property type="match status" value="1"/>
</dbReference>
<keyword evidence="4" id="KW-0663">Pyridoxal phosphate</keyword>
<reference evidence="6" key="1">
    <citation type="submission" date="2024-03" db="EMBL/GenBank/DDBJ databases">
        <title>Complete genome sequence of Sulfurisphaera javensis strain KD-1.</title>
        <authorList>
            <person name="Sakai H."/>
            <person name="Nur N."/>
            <person name="Suwanto A."/>
            <person name="Kurosawa N."/>
        </authorList>
    </citation>
    <scope>NUCLEOTIDE SEQUENCE</scope>
    <source>
        <strain evidence="6">KD-1</strain>
    </source>
</reference>
<dbReference type="Gene3D" id="3.40.640.10">
    <property type="entry name" value="Type I PLP-dependent aspartate aminotransferase-like (Major domain)"/>
    <property type="match status" value="1"/>
</dbReference>
<evidence type="ECO:0000256" key="2">
    <source>
        <dbReference type="ARBA" id="ARBA00022576"/>
    </source>
</evidence>
<dbReference type="RefSeq" id="WP_369610119.1">
    <property type="nucleotide sequence ID" value="NZ_AP031322.1"/>
</dbReference>
<evidence type="ECO:0000256" key="1">
    <source>
        <dbReference type="ARBA" id="ARBA00001933"/>
    </source>
</evidence>
<sequence length="291" mass="33339">MCIDLRRGFPDPKIFPSEEIKEILKEIDYNIINTEGKIDGIDEAIHYMLKIRGVDFEFYLATSAMEVINNIITHAKSVGCEEPTHDSIIQNQKVIPHEGLVAEGKIELNEEYFYFSIVNNPTGKVAKRKEIEKLIEEAKDKGTKIILDDVYGYFSDSNAFIDDNVIYVSSFSRILGSGIRIAFTNMKTNSKPSSLSQYLVKRLYEMGTLKKVIDMEKEIYSSRLNGISKYFEKYLYKKPEGGVSILLSLPPEKFNAKVIDGSIYFRRKIKGLTRLTISRYDIKDIIKIVKV</sequence>
<dbReference type="GO" id="GO:1901605">
    <property type="term" value="P:alpha-amino acid metabolic process"/>
    <property type="evidence" value="ECO:0007669"/>
    <property type="project" value="TreeGrafter"/>
</dbReference>
<dbReference type="KEGG" id="sjv:SJAV_25650"/>
<proteinExistence type="predicted"/>
<dbReference type="GeneID" id="92355522"/>
<keyword evidence="2 6" id="KW-0032">Aminotransferase</keyword>
<dbReference type="InterPro" id="IPR004839">
    <property type="entry name" value="Aminotransferase_I/II_large"/>
</dbReference>
<organism evidence="6">
    <name type="scientific">Sulfurisphaera javensis</name>
    <dbReference type="NCBI Taxonomy" id="2049879"/>
    <lineage>
        <taxon>Archaea</taxon>
        <taxon>Thermoproteota</taxon>
        <taxon>Thermoprotei</taxon>
        <taxon>Sulfolobales</taxon>
        <taxon>Sulfolobaceae</taxon>
        <taxon>Sulfurisphaera</taxon>
    </lineage>
</organism>
<dbReference type="AlphaFoldDB" id="A0AAT9GVE8"/>
<dbReference type="InterPro" id="IPR015424">
    <property type="entry name" value="PyrdxlP-dep_Trfase"/>
</dbReference>
<gene>
    <name evidence="6" type="ORF">SJAV_25650</name>
</gene>
<dbReference type="InterPro" id="IPR050859">
    <property type="entry name" value="Class-I_PLP-dep_aminotransf"/>
</dbReference>
<evidence type="ECO:0000259" key="5">
    <source>
        <dbReference type="Pfam" id="PF00155"/>
    </source>
</evidence>
<feature type="domain" description="Aminotransferase class I/classII large" evidence="5">
    <location>
        <begin position="113"/>
        <end position="186"/>
    </location>
</feature>
<dbReference type="SUPFAM" id="SSF53383">
    <property type="entry name" value="PLP-dependent transferases"/>
    <property type="match status" value="1"/>
</dbReference>
<dbReference type="PANTHER" id="PTHR42790:SF4">
    <property type="entry name" value="VALINE--PYRUVATE AMINOTRANSFERASE"/>
    <property type="match status" value="1"/>
</dbReference>
<name>A0AAT9GVE8_9CREN</name>
<dbReference type="PANTHER" id="PTHR42790">
    <property type="entry name" value="AMINOTRANSFERASE"/>
    <property type="match status" value="1"/>
</dbReference>
<evidence type="ECO:0000256" key="4">
    <source>
        <dbReference type="ARBA" id="ARBA00022898"/>
    </source>
</evidence>
<dbReference type="InterPro" id="IPR015421">
    <property type="entry name" value="PyrdxlP-dep_Trfase_major"/>
</dbReference>
<evidence type="ECO:0000313" key="6">
    <source>
        <dbReference type="EMBL" id="BFH74621.1"/>
    </source>
</evidence>
<accession>A0AAT9GVE8</accession>
<protein>
    <submittedName>
        <fullName evidence="6">PLP-dependent aminotransferase family protein</fullName>
    </submittedName>
</protein>
<dbReference type="GO" id="GO:0030170">
    <property type="term" value="F:pyridoxal phosphate binding"/>
    <property type="evidence" value="ECO:0007669"/>
    <property type="project" value="InterPro"/>
</dbReference>
<dbReference type="GO" id="GO:0009042">
    <property type="term" value="F:valine-pyruvate transaminase activity"/>
    <property type="evidence" value="ECO:0007669"/>
    <property type="project" value="TreeGrafter"/>
</dbReference>
<keyword evidence="3" id="KW-0808">Transferase</keyword>